<name>A0A8H4TEM7_9HYPO</name>
<dbReference type="InterPro" id="IPR010828">
    <property type="entry name" value="Atf2/Sli1-like"/>
</dbReference>
<dbReference type="AlphaFoldDB" id="A0A8H4TEM7"/>
<gene>
    <name evidence="1" type="ORF">FSARC_11646</name>
</gene>
<organism evidence="1 2">
    <name type="scientific">Fusarium sarcochroum</name>
    <dbReference type="NCBI Taxonomy" id="1208366"/>
    <lineage>
        <taxon>Eukaryota</taxon>
        <taxon>Fungi</taxon>
        <taxon>Dikarya</taxon>
        <taxon>Ascomycota</taxon>
        <taxon>Pezizomycotina</taxon>
        <taxon>Sordariomycetes</taxon>
        <taxon>Hypocreomycetidae</taxon>
        <taxon>Hypocreales</taxon>
        <taxon>Nectriaceae</taxon>
        <taxon>Fusarium</taxon>
        <taxon>Fusarium lateritium species complex</taxon>
    </lineage>
</organism>
<dbReference type="PANTHER" id="PTHR28037">
    <property type="entry name" value="ALCOHOL O-ACETYLTRANSFERASE 1-RELATED"/>
    <property type="match status" value="1"/>
</dbReference>
<dbReference type="PANTHER" id="PTHR28037:SF1">
    <property type="entry name" value="ALCOHOL O-ACETYLTRANSFERASE 1-RELATED"/>
    <property type="match status" value="1"/>
</dbReference>
<dbReference type="SUPFAM" id="SSF52777">
    <property type="entry name" value="CoA-dependent acyltransferases"/>
    <property type="match status" value="1"/>
</dbReference>
<evidence type="ECO:0000313" key="1">
    <source>
        <dbReference type="EMBL" id="KAF4956247.1"/>
    </source>
</evidence>
<protein>
    <recommendedName>
        <fullName evidence="3">Alcohol acetyltransferase</fullName>
    </recommendedName>
</protein>
<keyword evidence="2" id="KW-1185">Reference proteome</keyword>
<reference evidence="1" key="1">
    <citation type="journal article" date="2020" name="BMC Genomics">
        <title>Correction to: Identification and distribution of gene clusters required for synthesis of sphingolipid metabolism inhibitors in diverse species of the filamentous fungus Fusarium.</title>
        <authorList>
            <person name="Kim H.S."/>
            <person name="Lohmar J.M."/>
            <person name="Busman M."/>
            <person name="Brown D.W."/>
            <person name="Naumann T.A."/>
            <person name="Divon H.H."/>
            <person name="Lysoe E."/>
            <person name="Uhlig S."/>
            <person name="Proctor R.H."/>
        </authorList>
    </citation>
    <scope>NUCLEOTIDE SEQUENCE</scope>
    <source>
        <strain evidence="1">NRRL 20472</strain>
    </source>
</reference>
<evidence type="ECO:0008006" key="3">
    <source>
        <dbReference type="Google" id="ProtNLM"/>
    </source>
</evidence>
<dbReference type="OrthoDB" id="2150604at2759"/>
<dbReference type="Proteomes" id="UP000622797">
    <property type="component" value="Unassembled WGS sequence"/>
</dbReference>
<dbReference type="GO" id="GO:0008080">
    <property type="term" value="F:N-acetyltransferase activity"/>
    <property type="evidence" value="ECO:0007669"/>
    <property type="project" value="TreeGrafter"/>
</dbReference>
<sequence length="449" mass="49396">MDADHHYFQAFWDETMLPDMLWDSTAQLFKPRFNNILAYCTASLMNQKLGFHCIDKFIKLIDKTFSKSSTAKISTRPAVLGEGHAELWPENKPAWKVVVLKHMRDSNDPGSGQLSLTRLDIAFFIHHAIADGLSGIAFHASFMDSLKSISGLQGSPSWPMAFNEIRAVPAAIEERVDCLSCDCTICSSPGACGRKAWAGAPISPAPTLDFKSLVHIVTIPPEDLSNVLKKCKKSKATLTGLLHSLICTALWHGIKEDVPGFRSVTPFSVRRHTGASERDIVNHVSFLTSYVSRTELEKISTWEPGSAAEDQQIIDLARSFGKEIVTRVKEFPHGSMVTRQNRVQDLLSHCRSQGGTERQYTYELSNLGSTSNIVAPEGSGMELEKLVFTQCGLVAGPAISFNCASTKGGPLVISITWEKGIIGEATVEHVASELETRLRRGDIDDRHQG</sequence>
<reference evidence="1" key="2">
    <citation type="submission" date="2020-05" db="EMBL/GenBank/DDBJ databases">
        <authorList>
            <person name="Kim H.-S."/>
            <person name="Proctor R.H."/>
            <person name="Brown D.W."/>
        </authorList>
    </citation>
    <scope>NUCLEOTIDE SEQUENCE</scope>
    <source>
        <strain evidence="1">NRRL 20472</strain>
    </source>
</reference>
<accession>A0A8H4TEM7</accession>
<comment type="caution">
    <text evidence="1">The sequence shown here is derived from an EMBL/GenBank/DDBJ whole genome shotgun (WGS) entry which is preliminary data.</text>
</comment>
<dbReference type="Pfam" id="PF07247">
    <property type="entry name" value="AATase"/>
    <property type="match status" value="1"/>
</dbReference>
<proteinExistence type="predicted"/>
<dbReference type="InterPro" id="IPR052058">
    <property type="entry name" value="Alcohol_O-acetyltransferase"/>
</dbReference>
<evidence type="ECO:0000313" key="2">
    <source>
        <dbReference type="Proteomes" id="UP000622797"/>
    </source>
</evidence>
<dbReference type="EMBL" id="JABEXW010000758">
    <property type="protein sequence ID" value="KAF4956247.1"/>
    <property type="molecule type" value="Genomic_DNA"/>
</dbReference>